<protein>
    <submittedName>
        <fullName evidence="1">Uncharacterized protein</fullName>
    </submittedName>
</protein>
<accession>A0A2P2N7R3</accession>
<dbReference type="AlphaFoldDB" id="A0A2P2N7R3"/>
<evidence type="ECO:0000313" key="1">
    <source>
        <dbReference type="EMBL" id="MBX38514.1"/>
    </source>
</evidence>
<organism evidence="1">
    <name type="scientific">Rhizophora mucronata</name>
    <name type="common">Asiatic mangrove</name>
    <dbReference type="NCBI Taxonomy" id="61149"/>
    <lineage>
        <taxon>Eukaryota</taxon>
        <taxon>Viridiplantae</taxon>
        <taxon>Streptophyta</taxon>
        <taxon>Embryophyta</taxon>
        <taxon>Tracheophyta</taxon>
        <taxon>Spermatophyta</taxon>
        <taxon>Magnoliopsida</taxon>
        <taxon>eudicotyledons</taxon>
        <taxon>Gunneridae</taxon>
        <taxon>Pentapetalae</taxon>
        <taxon>rosids</taxon>
        <taxon>fabids</taxon>
        <taxon>Malpighiales</taxon>
        <taxon>Rhizophoraceae</taxon>
        <taxon>Rhizophora</taxon>
    </lineage>
</organism>
<dbReference type="EMBL" id="GGEC01058030">
    <property type="protein sequence ID" value="MBX38514.1"/>
    <property type="molecule type" value="Transcribed_RNA"/>
</dbReference>
<sequence length="29" mass="3183">MGYDQLLCEIEVAQDVECNFSSGFTNVLG</sequence>
<name>A0A2P2N7R3_RHIMU</name>
<reference evidence="1" key="1">
    <citation type="submission" date="2018-02" db="EMBL/GenBank/DDBJ databases">
        <title>Rhizophora mucronata_Transcriptome.</title>
        <authorList>
            <person name="Meera S.P."/>
            <person name="Sreeshan A."/>
            <person name="Augustine A."/>
        </authorList>
    </citation>
    <scope>NUCLEOTIDE SEQUENCE</scope>
    <source>
        <tissue evidence="1">Leaf</tissue>
    </source>
</reference>
<proteinExistence type="predicted"/>